<sequence length="86" mass="10033">MPIKTKFDFPKLMAMQRSAVYHHLLFWEKSKLRQVAKADSTEQELHFGTIDSSVGQKVHLVLTDQYHDEDLPNLSSYNETFEQVHA</sequence>
<evidence type="ECO:0000313" key="1">
    <source>
        <dbReference type="EMBL" id="CAJ0570756.1"/>
    </source>
</evidence>
<name>A0AA36CML9_9BILA</name>
<dbReference type="Proteomes" id="UP001177023">
    <property type="component" value="Unassembled WGS sequence"/>
</dbReference>
<accession>A0AA36CML9</accession>
<organism evidence="1 2">
    <name type="scientific">Mesorhabditis spiculigera</name>
    <dbReference type="NCBI Taxonomy" id="96644"/>
    <lineage>
        <taxon>Eukaryota</taxon>
        <taxon>Metazoa</taxon>
        <taxon>Ecdysozoa</taxon>
        <taxon>Nematoda</taxon>
        <taxon>Chromadorea</taxon>
        <taxon>Rhabditida</taxon>
        <taxon>Rhabditina</taxon>
        <taxon>Rhabditomorpha</taxon>
        <taxon>Rhabditoidea</taxon>
        <taxon>Rhabditidae</taxon>
        <taxon>Mesorhabditinae</taxon>
        <taxon>Mesorhabditis</taxon>
    </lineage>
</organism>
<comment type="caution">
    <text evidence="1">The sequence shown here is derived from an EMBL/GenBank/DDBJ whole genome shotgun (WGS) entry which is preliminary data.</text>
</comment>
<gene>
    <name evidence="1" type="ORF">MSPICULIGERA_LOCUS9192</name>
</gene>
<dbReference type="AlphaFoldDB" id="A0AA36CML9"/>
<feature type="non-terminal residue" evidence="1">
    <location>
        <position position="1"/>
    </location>
</feature>
<evidence type="ECO:0000313" key="2">
    <source>
        <dbReference type="Proteomes" id="UP001177023"/>
    </source>
</evidence>
<proteinExistence type="predicted"/>
<protein>
    <submittedName>
        <fullName evidence="1">Uncharacterized protein</fullName>
    </submittedName>
</protein>
<dbReference type="EMBL" id="CATQJA010002464">
    <property type="protein sequence ID" value="CAJ0570756.1"/>
    <property type="molecule type" value="Genomic_DNA"/>
</dbReference>
<reference evidence="1" key="1">
    <citation type="submission" date="2023-06" db="EMBL/GenBank/DDBJ databases">
        <authorList>
            <person name="Delattre M."/>
        </authorList>
    </citation>
    <scope>NUCLEOTIDE SEQUENCE</scope>
    <source>
        <strain evidence="1">AF72</strain>
    </source>
</reference>
<keyword evidence="2" id="KW-1185">Reference proteome</keyword>